<keyword evidence="1" id="KW-0472">Membrane</keyword>
<keyword evidence="1" id="KW-0812">Transmembrane</keyword>
<keyword evidence="1" id="KW-1133">Transmembrane helix</keyword>
<dbReference type="EMBL" id="CAJVCH010043133">
    <property type="protein sequence ID" value="CAG7717067.1"/>
    <property type="molecule type" value="Genomic_DNA"/>
</dbReference>
<name>A0A8J2JE25_9HEXA</name>
<protein>
    <submittedName>
        <fullName evidence="2">Uncharacterized protein</fullName>
    </submittedName>
</protein>
<organism evidence="2 3">
    <name type="scientific">Allacma fusca</name>
    <dbReference type="NCBI Taxonomy" id="39272"/>
    <lineage>
        <taxon>Eukaryota</taxon>
        <taxon>Metazoa</taxon>
        <taxon>Ecdysozoa</taxon>
        <taxon>Arthropoda</taxon>
        <taxon>Hexapoda</taxon>
        <taxon>Collembola</taxon>
        <taxon>Symphypleona</taxon>
        <taxon>Sminthuridae</taxon>
        <taxon>Allacma</taxon>
    </lineage>
</organism>
<evidence type="ECO:0000313" key="3">
    <source>
        <dbReference type="Proteomes" id="UP000708208"/>
    </source>
</evidence>
<comment type="caution">
    <text evidence="2">The sequence shown here is derived from an EMBL/GenBank/DDBJ whole genome shotgun (WGS) entry which is preliminary data.</text>
</comment>
<keyword evidence="3" id="KW-1185">Reference proteome</keyword>
<dbReference type="AlphaFoldDB" id="A0A8J2JE25"/>
<accession>A0A8J2JE25</accession>
<sequence length="181" mass="20704">MLSIFQMWHSFISFYTSAGLMVGLGVKLLLLLREFRVLILNNVLEDKLCYRKDMNNLLFMGLENAIKLKESFRLYSRIFGILGGVLLLYGGIAFGYSVYCYIWPRDASSGLAFVLTMGFLVISVVSIGNSMKDEVETTRQAFLRTIWTLKMESANKEFLMTLISVMTFIVELEISETKEKI</sequence>
<evidence type="ECO:0000256" key="1">
    <source>
        <dbReference type="SAM" id="Phobius"/>
    </source>
</evidence>
<feature type="transmembrane region" description="Helical" evidence="1">
    <location>
        <begin position="78"/>
        <end position="104"/>
    </location>
</feature>
<feature type="transmembrane region" description="Helical" evidence="1">
    <location>
        <begin position="110"/>
        <end position="129"/>
    </location>
</feature>
<proteinExistence type="predicted"/>
<evidence type="ECO:0000313" key="2">
    <source>
        <dbReference type="EMBL" id="CAG7717067.1"/>
    </source>
</evidence>
<gene>
    <name evidence="2" type="ORF">AFUS01_LOCUS6543</name>
</gene>
<feature type="transmembrane region" description="Helical" evidence="1">
    <location>
        <begin position="12"/>
        <end position="32"/>
    </location>
</feature>
<dbReference type="Proteomes" id="UP000708208">
    <property type="component" value="Unassembled WGS sequence"/>
</dbReference>
<reference evidence="2" key="1">
    <citation type="submission" date="2021-06" db="EMBL/GenBank/DDBJ databases">
        <authorList>
            <person name="Hodson N. C."/>
            <person name="Mongue J. A."/>
            <person name="Jaron S. K."/>
        </authorList>
    </citation>
    <scope>NUCLEOTIDE SEQUENCE</scope>
</reference>